<accession>A0A2K8YSP1</accession>
<dbReference type="AlphaFoldDB" id="A0A2K8YSP1"/>
<dbReference type="RefSeq" id="WP_100986068.1">
    <property type="nucleotide sequence ID" value="NZ_CP025096.1"/>
</dbReference>
<proteinExistence type="predicted"/>
<dbReference type="Proteomes" id="UP000232883">
    <property type="component" value="Chromosome"/>
</dbReference>
<protein>
    <submittedName>
        <fullName evidence="1">Uncharacterized protein</fullName>
    </submittedName>
</protein>
<evidence type="ECO:0000313" key="2">
    <source>
        <dbReference type="Proteomes" id="UP000232883"/>
    </source>
</evidence>
<evidence type="ECO:0000313" key="1">
    <source>
        <dbReference type="EMBL" id="AUD00643.1"/>
    </source>
</evidence>
<name>A0A2K8YSP1_9BACT</name>
<organism evidence="1 2">
    <name type="scientific">Spirosoma pollinicola</name>
    <dbReference type="NCBI Taxonomy" id="2057025"/>
    <lineage>
        <taxon>Bacteria</taxon>
        <taxon>Pseudomonadati</taxon>
        <taxon>Bacteroidota</taxon>
        <taxon>Cytophagia</taxon>
        <taxon>Cytophagales</taxon>
        <taxon>Cytophagaceae</taxon>
        <taxon>Spirosoma</taxon>
    </lineage>
</organism>
<dbReference type="KEGG" id="spir:CWM47_01700"/>
<reference evidence="1 2" key="1">
    <citation type="submission" date="2017-11" db="EMBL/GenBank/DDBJ databases">
        <title>Taxonomic description and genome sequences of Spirosoma HA7 sp. nov., isolated from pollen microhabitat of Corylus avellana.</title>
        <authorList>
            <person name="Ambika Manirajan B."/>
            <person name="Suarez C."/>
            <person name="Ratering S."/>
            <person name="Geissler-Plaum R."/>
            <person name="Cardinale M."/>
            <person name="Sylvia S."/>
        </authorList>
    </citation>
    <scope>NUCLEOTIDE SEQUENCE [LARGE SCALE GENOMIC DNA]</scope>
    <source>
        <strain evidence="1 2">HA7</strain>
    </source>
</reference>
<dbReference type="EMBL" id="CP025096">
    <property type="protein sequence ID" value="AUD00643.1"/>
    <property type="molecule type" value="Genomic_DNA"/>
</dbReference>
<gene>
    <name evidence="1" type="ORF">CWM47_01700</name>
</gene>
<sequence>MKCRFCPFFCWQPVYFADLTVYSFRNLPILAKGQFLNDIEYLLPILFQSKSFPSLILLD</sequence>
<keyword evidence="2" id="KW-1185">Reference proteome</keyword>